<dbReference type="SMART" id="SM00365">
    <property type="entry name" value="LRR_SD22"/>
    <property type="match status" value="10"/>
</dbReference>
<keyword evidence="5" id="KW-0472">Membrane</keyword>
<dbReference type="InterPro" id="IPR028994">
    <property type="entry name" value="Integrin_alpha_N"/>
</dbReference>
<dbReference type="SUPFAM" id="SSF52058">
    <property type="entry name" value="L domain-like"/>
    <property type="match status" value="2"/>
</dbReference>
<dbReference type="InterPro" id="IPR032675">
    <property type="entry name" value="LRR_dom_sf"/>
</dbReference>
<keyword evidence="1" id="KW-0433">Leucine-rich repeat</keyword>
<dbReference type="InterPro" id="IPR001611">
    <property type="entry name" value="Leu-rich_rpt"/>
</dbReference>
<feature type="chain" id="PRO_5045842847" evidence="6">
    <location>
        <begin position="34"/>
        <end position="1134"/>
    </location>
</feature>
<keyword evidence="8" id="KW-1185">Reference proteome</keyword>
<feature type="compositionally biased region" description="Polar residues" evidence="4">
    <location>
        <begin position="269"/>
        <end position="278"/>
    </location>
</feature>
<dbReference type="PROSITE" id="PS51450">
    <property type="entry name" value="LRR"/>
    <property type="match status" value="5"/>
</dbReference>
<comment type="caution">
    <text evidence="7">The sequence shown here is derived from an EMBL/GenBank/DDBJ whole genome shotgun (WGS) entry which is preliminary data.</text>
</comment>
<dbReference type="PRINTS" id="PR01185">
    <property type="entry name" value="INTEGRINA"/>
</dbReference>
<feature type="region of interest" description="Disordered" evidence="4">
    <location>
        <begin position="1038"/>
        <end position="1067"/>
    </location>
</feature>
<evidence type="ECO:0000256" key="2">
    <source>
        <dbReference type="ARBA" id="ARBA00022737"/>
    </source>
</evidence>
<dbReference type="Gene3D" id="2.130.10.130">
    <property type="entry name" value="Integrin alpha, N-terminal"/>
    <property type="match status" value="2"/>
</dbReference>
<evidence type="ECO:0000313" key="8">
    <source>
        <dbReference type="Proteomes" id="UP001266099"/>
    </source>
</evidence>
<protein>
    <submittedName>
        <fullName evidence="7">Internalin A</fullName>
    </submittedName>
</protein>
<dbReference type="InterPro" id="IPR000413">
    <property type="entry name" value="Integrin_alpha"/>
</dbReference>
<dbReference type="InterPro" id="IPR013519">
    <property type="entry name" value="Int_alpha_beta-p"/>
</dbReference>
<keyword evidence="5" id="KW-1133">Transmembrane helix</keyword>
<evidence type="ECO:0000256" key="4">
    <source>
        <dbReference type="SAM" id="MobiDB-lite"/>
    </source>
</evidence>
<feature type="signal peptide" evidence="6">
    <location>
        <begin position="1"/>
        <end position="33"/>
    </location>
</feature>
<dbReference type="SMART" id="SM00191">
    <property type="entry name" value="Int_alpha"/>
    <property type="match status" value="5"/>
</dbReference>
<reference evidence="7 8" key="1">
    <citation type="submission" date="2023-07" db="EMBL/GenBank/DDBJ databases">
        <title>Sequencing the genomes of 1000 actinobacteria strains.</title>
        <authorList>
            <person name="Klenk H.-P."/>
        </authorList>
    </citation>
    <scope>NUCLEOTIDE SEQUENCE [LARGE SCALE GENOMIC DNA]</scope>
    <source>
        <strain evidence="7 8">DSM 15539</strain>
    </source>
</reference>
<dbReference type="Gene3D" id="3.80.10.10">
    <property type="entry name" value="Ribonuclease Inhibitor"/>
    <property type="match status" value="2"/>
</dbReference>
<keyword evidence="6" id="KW-0732">Signal</keyword>
<dbReference type="PANTHER" id="PTHR46652">
    <property type="entry name" value="LEUCINE-RICH REPEAT AND IQ DOMAIN-CONTAINING PROTEIN 1-RELATED"/>
    <property type="match status" value="1"/>
</dbReference>
<feature type="transmembrane region" description="Helical" evidence="5">
    <location>
        <begin position="1110"/>
        <end position="1127"/>
    </location>
</feature>
<evidence type="ECO:0000256" key="1">
    <source>
        <dbReference type="ARBA" id="ARBA00022614"/>
    </source>
</evidence>
<dbReference type="EMBL" id="JAVDUJ010000001">
    <property type="protein sequence ID" value="MDR6939803.1"/>
    <property type="molecule type" value="Genomic_DNA"/>
</dbReference>
<evidence type="ECO:0000256" key="3">
    <source>
        <dbReference type="ARBA" id="ARBA00023180"/>
    </source>
</evidence>
<proteinExistence type="predicted"/>
<feature type="compositionally biased region" description="Low complexity" evidence="4">
    <location>
        <begin position="251"/>
        <end position="263"/>
    </location>
</feature>
<organism evidence="7 8">
    <name type="scientific">Arcanobacterium hippocoleae</name>
    <dbReference type="NCBI Taxonomy" id="149017"/>
    <lineage>
        <taxon>Bacteria</taxon>
        <taxon>Bacillati</taxon>
        <taxon>Actinomycetota</taxon>
        <taxon>Actinomycetes</taxon>
        <taxon>Actinomycetales</taxon>
        <taxon>Actinomycetaceae</taxon>
        <taxon>Arcanobacterium</taxon>
    </lineage>
</organism>
<dbReference type="InterPro" id="IPR025875">
    <property type="entry name" value="Leu-rich_rpt_4"/>
</dbReference>
<dbReference type="RefSeq" id="WP_309956775.1">
    <property type="nucleotide sequence ID" value="NZ_JAVDUJ010000001.1"/>
</dbReference>
<name>A0ABU1T346_9ACTO</name>
<gene>
    <name evidence="7" type="ORF">J2S36_001346</name>
</gene>
<evidence type="ECO:0000313" key="7">
    <source>
        <dbReference type="EMBL" id="MDR6939803.1"/>
    </source>
</evidence>
<evidence type="ECO:0000256" key="6">
    <source>
        <dbReference type="SAM" id="SignalP"/>
    </source>
</evidence>
<dbReference type="Proteomes" id="UP001266099">
    <property type="component" value="Unassembled WGS sequence"/>
</dbReference>
<keyword evidence="2" id="KW-0677">Repeat</keyword>
<keyword evidence="3" id="KW-0325">Glycoprotein</keyword>
<dbReference type="Pfam" id="PF12799">
    <property type="entry name" value="LRR_4"/>
    <property type="match status" value="2"/>
</dbReference>
<dbReference type="PANTHER" id="PTHR46652:SF3">
    <property type="entry name" value="LEUCINE-RICH REPEAT-CONTAINING PROTEIN 9"/>
    <property type="match status" value="1"/>
</dbReference>
<evidence type="ECO:0000256" key="5">
    <source>
        <dbReference type="SAM" id="Phobius"/>
    </source>
</evidence>
<dbReference type="SUPFAM" id="SSF69318">
    <property type="entry name" value="Integrin alpha N-terminal domain"/>
    <property type="match status" value="1"/>
</dbReference>
<feature type="region of interest" description="Disordered" evidence="4">
    <location>
        <begin position="244"/>
        <end position="293"/>
    </location>
</feature>
<sequence>MHIKKRRRLQSISTAFLMLLSTAAFTLTTPAIAAENSANPTVNEQLAQCIADAVKEAQGEDQVTSLNCRSFGKINDLSQLTKLTNLTELNLSMAEIVSLTGIEKLSNLQQISLHVTKLKSLDGIEKLTKLTKVDVEKNDISDISPLAKITSLKTAILSKNQIWDLSPLKDSKVKITAKLQRPILTRYVGDPAPVVKNEKGEILKANKQSPNFAETFTTEGKYTAQYGTAAGFLVNLEVNVLSAAERPQTPPASDTATSSPSTPEEGTGDSANTGNTQPFPAPPAGKVDQDQSPIKDSQLRACIRRVPGNRIGGAGEVTLAHVQALTKLECVGTNITSLEGLQHATNLKELNLTQTKISSVQPLNKLPNLEILRLDQTKVKDFSSLTSLPKLKELYLFRAGLTSISDFGDFPNLTHLSLLQNDIQDISRVSAYTNLEFLNASQNQINSFAPIAKLTKLKDLQLHHNKITAIDGIDALTKLTKLSLGTNKIKDITPIGKLTQLLDLSVRDNQINDVSALKSLVKATRIDISENPVTNANTLAGMPIINNNPKPNLKPIDLDPAKVPAPEAPKDAILHWYGMPGAATGAAIAPKSCDFTGDGKDDIIIGAWAHQEKETGMVGLAYVLPNGAAPGDLDNPDTGAIKIYGPRAGSLTGFNVSCVGDINQDGKEDIGISSHNADRGYIVFGTDSRAPIKLSDLGEKGIVLAANATKVGAGWMVTSAGDLDGDSVPDVAVVTQASPKNKRGGEIVVLSGAATKGMITLEDSPHTLVRIVGTPDMPVFNFTQAGDVDGDGVNDLLVGGYYGTAFGAKAEKTGMAWVISGKSRGLVNVAGVFDGFIINGPLRGGDRLGIAATPLGDINNDGYADIAVAANPTKANGAIAVVLGAPRHDTIMIDPDQEYPISDAQGTRGWWIYDSRPSHYLGYGLSAVPARNGMSGTIVIGISESSRAIAFDTSILTGSVDTKPAATGKVDLALIDPKFKVELNGAHRLGRSVGIVRGFNEHKGMLMVVGADNATNPTGRGSVILAAMPALHRLSEATAPDQEKEKEVAQPNHKKLNAASEKPAAALKPSISKAEAGIVKPEIGKLAPAPIAPKDGLNASSLASTGSNSAIALYISLMLVLAGGFIFRRMQKQN</sequence>
<accession>A0ABU1T346</accession>
<dbReference type="InterPro" id="IPR050836">
    <property type="entry name" value="SDS22/Internalin_LRR"/>
</dbReference>
<keyword evidence="5" id="KW-0812">Transmembrane</keyword>